<dbReference type="PANTHER" id="PTHR10859:SF91">
    <property type="entry name" value="DOLICHYL-PHOSPHATE BETA-GLUCOSYLTRANSFERASE"/>
    <property type="match status" value="1"/>
</dbReference>
<feature type="transmembrane region" description="Helical" evidence="1">
    <location>
        <begin position="272"/>
        <end position="294"/>
    </location>
</feature>
<evidence type="ECO:0000259" key="2">
    <source>
        <dbReference type="Pfam" id="PF00535"/>
    </source>
</evidence>
<sequence>MREPSSYRWCVIVPTYNNERTLANILERILVYTHEVIVINDGSTDRTREILQNFPQITVLHQEKNSGKGAALRKGFTYALENGYEYAITIDSDGQHFPEDIPNFLQRLEEKGEPVLLIGARNMSQEGIPRRSSFGNKFSNFWFWFETGIRLEDTQSGFRLYPLSEMPKKYYTPKFEFEIESIVRSAWKGIPVENIPVQVHYQDRVSHFRPVRDFARISVLNTILVTCTLLYIKPRDFFRNLKKKELKQFIKEEILESSAPPHVKALSMALGVFWGIVPLWGFQTLGVIGSAYALRLNKMIAFGFSNISLPPFIPIIILASIKLGTWLITGPEVNEGTLEIEKHLVQYIVGGSVLALVMSSITGILGYIFFRSKVHA</sequence>
<dbReference type="eggNOG" id="COG1216">
    <property type="taxonomic scope" value="Bacteria"/>
</dbReference>
<feature type="transmembrane region" description="Helical" evidence="1">
    <location>
        <begin position="306"/>
        <end position="328"/>
    </location>
</feature>
<dbReference type="InterPro" id="IPR029044">
    <property type="entry name" value="Nucleotide-diphossugar_trans"/>
</dbReference>
<protein>
    <submittedName>
        <fullName evidence="4">Glycosyl transferase family 2</fullName>
    </submittedName>
</protein>
<dbReference type="PANTHER" id="PTHR10859">
    <property type="entry name" value="GLYCOSYL TRANSFERASE"/>
    <property type="match status" value="1"/>
</dbReference>
<gene>
    <name evidence="4" type="ordered locus">Lbys_1478</name>
</gene>
<feature type="transmembrane region" description="Helical" evidence="1">
    <location>
        <begin position="348"/>
        <end position="370"/>
    </location>
</feature>
<keyword evidence="4" id="KW-0808">Transferase</keyword>
<dbReference type="GO" id="GO:0006487">
    <property type="term" value="P:protein N-linked glycosylation"/>
    <property type="evidence" value="ECO:0007669"/>
    <property type="project" value="TreeGrafter"/>
</dbReference>
<feature type="domain" description="Glycosyltransferase 2-like" evidence="2">
    <location>
        <begin position="10"/>
        <end position="148"/>
    </location>
</feature>
<dbReference type="SUPFAM" id="SSF53448">
    <property type="entry name" value="Nucleotide-diphospho-sugar transferases"/>
    <property type="match status" value="1"/>
</dbReference>
<keyword evidence="1" id="KW-1133">Transmembrane helix</keyword>
<dbReference type="CAZy" id="GT2">
    <property type="family name" value="Glycosyltransferase Family 2"/>
</dbReference>
<name>E4RWY6_LEAB4</name>
<reference evidence="4 5" key="2">
    <citation type="journal article" date="2011" name="Stand. Genomic Sci.">
        <title>Complete genome sequence of Leadbetterella byssophila type strain (4M15).</title>
        <authorList>
            <person name="Abt B."/>
            <person name="Teshima H."/>
            <person name="Lucas S."/>
            <person name="Lapidus A."/>
            <person name="Del Rio T.G."/>
            <person name="Nolan M."/>
            <person name="Tice H."/>
            <person name="Cheng J.F."/>
            <person name="Pitluck S."/>
            <person name="Liolios K."/>
            <person name="Pagani I."/>
            <person name="Ivanova N."/>
            <person name="Mavromatis K."/>
            <person name="Pati A."/>
            <person name="Tapia R."/>
            <person name="Han C."/>
            <person name="Goodwin L."/>
            <person name="Chen A."/>
            <person name="Palaniappan K."/>
            <person name="Land M."/>
            <person name="Hauser L."/>
            <person name="Chang Y.J."/>
            <person name="Jeffries C.D."/>
            <person name="Rohde M."/>
            <person name="Goker M."/>
            <person name="Tindall B.J."/>
            <person name="Detter J.C."/>
            <person name="Woyke T."/>
            <person name="Bristow J."/>
            <person name="Eisen J.A."/>
            <person name="Markowitz V."/>
            <person name="Hugenholtz P."/>
            <person name="Klenk H.P."/>
            <person name="Kyrpides N.C."/>
        </authorList>
    </citation>
    <scope>NUCLEOTIDE SEQUENCE [LARGE SCALE GENOMIC DNA]</scope>
    <source>
        <strain evidence="5">DSM 17132 / JCM 16389 / KACC 11308 / NBRC 106382 / 4M15</strain>
    </source>
</reference>
<dbReference type="InterPro" id="IPR001173">
    <property type="entry name" value="Glyco_trans_2-like"/>
</dbReference>
<keyword evidence="1" id="KW-0812">Transmembrane</keyword>
<evidence type="ECO:0000313" key="5">
    <source>
        <dbReference type="Proteomes" id="UP000007435"/>
    </source>
</evidence>
<evidence type="ECO:0000313" key="4">
    <source>
        <dbReference type="EMBL" id="ADQ17192.1"/>
    </source>
</evidence>
<dbReference type="RefSeq" id="WP_013408241.1">
    <property type="nucleotide sequence ID" value="NC_014655.1"/>
</dbReference>
<dbReference type="STRING" id="649349.Lbys_1478"/>
<feature type="transmembrane region" description="Helical" evidence="1">
    <location>
        <begin position="214"/>
        <end position="232"/>
    </location>
</feature>
<dbReference type="Pfam" id="PF09835">
    <property type="entry name" value="DUF2062"/>
    <property type="match status" value="1"/>
</dbReference>
<accession>E4RWY6</accession>
<dbReference type="GO" id="GO:0016740">
    <property type="term" value="F:transferase activity"/>
    <property type="evidence" value="ECO:0007669"/>
    <property type="project" value="UniProtKB-KW"/>
</dbReference>
<dbReference type="AlphaFoldDB" id="E4RWY6"/>
<dbReference type="eggNOG" id="COG3216">
    <property type="taxonomic scope" value="Bacteria"/>
</dbReference>
<feature type="domain" description="DUF2062" evidence="3">
    <location>
        <begin position="254"/>
        <end position="374"/>
    </location>
</feature>
<dbReference type="Gene3D" id="3.90.550.10">
    <property type="entry name" value="Spore Coat Polysaccharide Biosynthesis Protein SpsA, Chain A"/>
    <property type="match status" value="1"/>
</dbReference>
<dbReference type="CDD" id="cd04179">
    <property type="entry name" value="DPM_DPG-synthase_like"/>
    <property type="match status" value="1"/>
</dbReference>
<evidence type="ECO:0000259" key="3">
    <source>
        <dbReference type="Pfam" id="PF09835"/>
    </source>
</evidence>
<keyword evidence="5" id="KW-1185">Reference proteome</keyword>
<proteinExistence type="predicted"/>
<dbReference type="HOGENOM" id="CLU_041539_0_0_10"/>
<dbReference type="EMBL" id="CP002305">
    <property type="protein sequence ID" value="ADQ17192.1"/>
    <property type="molecule type" value="Genomic_DNA"/>
</dbReference>
<dbReference type="InterPro" id="IPR018639">
    <property type="entry name" value="DUF2062"/>
</dbReference>
<dbReference type="Pfam" id="PF00535">
    <property type="entry name" value="Glycos_transf_2"/>
    <property type="match status" value="1"/>
</dbReference>
<reference key="1">
    <citation type="submission" date="2010-11" db="EMBL/GenBank/DDBJ databases">
        <title>The complete genome of Leadbetterella byssophila DSM 17132.</title>
        <authorList>
            <consortium name="US DOE Joint Genome Institute (JGI-PGF)"/>
            <person name="Lucas S."/>
            <person name="Copeland A."/>
            <person name="Lapidus A."/>
            <person name="Glavina del Rio T."/>
            <person name="Dalin E."/>
            <person name="Tice H."/>
            <person name="Bruce D."/>
            <person name="Goodwin L."/>
            <person name="Pitluck S."/>
            <person name="Kyrpides N."/>
            <person name="Mavromatis K."/>
            <person name="Ivanova N."/>
            <person name="Teshima H."/>
            <person name="Brettin T."/>
            <person name="Detter J.C."/>
            <person name="Han C."/>
            <person name="Tapia R."/>
            <person name="Land M."/>
            <person name="Hauser L."/>
            <person name="Markowitz V."/>
            <person name="Cheng J.-F."/>
            <person name="Hugenholtz P."/>
            <person name="Woyke T."/>
            <person name="Wu D."/>
            <person name="Tindall B."/>
            <person name="Pomrenke H.G."/>
            <person name="Brambilla E."/>
            <person name="Klenk H.-P."/>
            <person name="Eisen J.A."/>
        </authorList>
    </citation>
    <scope>NUCLEOTIDE SEQUENCE [LARGE SCALE GENOMIC DNA]</scope>
    <source>
        <strain>DSM 17132</strain>
    </source>
</reference>
<dbReference type="Proteomes" id="UP000007435">
    <property type="component" value="Chromosome"/>
</dbReference>
<evidence type="ECO:0000256" key="1">
    <source>
        <dbReference type="SAM" id="Phobius"/>
    </source>
</evidence>
<organism evidence="4 5">
    <name type="scientific">Leadbetterella byssophila (strain DSM 17132 / JCM 16389 / KACC 11308 / NBRC 106382 / 4M15)</name>
    <dbReference type="NCBI Taxonomy" id="649349"/>
    <lineage>
        <taxon>Bacteria</taxon>
        <taxon>Pseudomonadati</taxon>
        <taxon>Bacteroidota</taxon>
        <taxon>Cytophagia</taxon>
        <taxon>Cytophagales</taxon>
        <taxon>Leadbetterellaceae</taxon>
        <taxon>Leadbetterella</taxon>
    </lineage>
</organism>
<keyword evidence="1" id="KW-0472">Membrane</keyword>
<dbReference type="KEGG" id="lby:Lbys_1478"/>